<name>A0A3N1DAQ1_9ACTN</name>
<evidence type="ECO:0000313" key="1">
    <source>
        <dbReference type="EMBL" id="ROO90590.1"/>
    </source>
</evidence>
<evidence type="ECO:0000313" key="2">
    <source>
        <dbReference type="Proteomes" id="UP000272400"/>
    </source>
</evidence>
<accession>A0A3N1DAQ1</accession>
<dbReference type="EMBL" id="RJKE01000001">
    <property type="protein sequence ID" value="ROO90590.1"/>
    <property type="molecule type" value="Genomic_DNA"/>
</dbReference>
<protein>
    <submittedName>
        <fullName evidence="1">Uncharacterized protein</fullName>
    </submittedName>
</protein>
<dbReference type="RefSeq" id="WP_123669525.1">
    <property type="nucleotide sequence ID" value="NZ_RJKE01000001.1"/>
</dbReference>
<sequence>MHEPRQVHLTKSITKPDGTTVAIDEGMTDLVSAIWELGLDTAMCCQNAGESLAQGGAAIPPNRWNRYAAFYTGFAWLTMPPTDMQILLNIAEPLRPGNGWASNIRLRSTGPLPHASLHFPSRQITDLTSHLRRTAARHPK</sequence>
<proteinExistence type="predicted"/>
<dbReference type="Proteomes" id="UP000272400">
    <property type="component" value="Unassembled WGS sequence"/>
</dbReference>
<dbReference type="OrthoDB" id="3427887at2"/>
<dbReference type="AlphaFoldDB" id="A0A3N1DAQ1"/>
<reference evidence="1 2" key="1">
    <citation type="submission" date="2018-11" db="EMBL/GenBank/DDBJ databases">
        <title>Sequencing the genomes of 1000 actinobacteria strains.</title>
        <authorList>
            <person name="Klenk H.-P."/>
        </authorList>
    </citation>
    <scope>NUCLEOTIDE SEQUENCE [LARGE SCALE GENOMIC DNA]</scope>
    <source>
        <strain evidence="1 2">DSM 44254</strain>
    </source>
</reference>
<keyword evidence="2" id="KW-1185">Reference proteome</keyword>
<comment type="caution">
    <text evidence="1">The sequence shown here is derived from an EMBL/GenBank/DDBJ whole genome shotgun (WGS) entry which is preliminary data.</text>
</comment>
<gene>
    <name evidence="1" type="ORF">EDD29_8321</name>
</gene>
<organism evidence="1 2">
    <name type="scientific">Actinocorallia herbida</name>
    <dbReference type="NCBI Taxonomy" id="58109"/>
    <lineage>
        <taxon>Bacteria</taxon>
        <taxon>Bacillati</taxon>
        <taxon>Actinomycetota</taxon>
        <taxon>Actinomycetes</taxon>
        <taxon>Streptosporangiales</taxon>
        <taxon>Thermomonosporaceae</taxon>
        <taxon>Actinocorallia</taxon>
    </lineage>
</organism>